<comment type="similarity">
    <text evidence="1 3">Belongs to the type-B carboxylesterase/lipase family.</text>
</comment>
<dbReference type="PANTHER" id="PTHR43918">
    <property type="entry name" value="ACETYLCHOLINESTERASE"/>
    <property type="match status" value="1"/>
</dbReference>
<dbReference type="PROSITE" id="PS00122">
    <property type="entry name" value="CARBOXYLESTERASE_B_1"/>
    <property type="match status" value="1"/>
</dbReference>
<dbReference type="InterPro" id="IPR029058">
    <property type="entry name" value="AB_hydrolase_fold"/>
</dbReference>
<dbReference type="Proteomes" id="UP000772151">
    <property type="component" value="Unassembled WGS sequence"/>
</dbReference>
<evidence type="ECO:0000256" key="1">
    <source>
        <dbReference type="ARBA" id="ARBA00005964"/>
    </source>
</evidence>
<evidence type="ECO:0000256" key="3">
    <source>
        <dbReference type="RuleBase" id="RU361235"/>
    </source>
</evidence>
<proteinExistence type="inferred from homology"/>
<dbReference type="EMBL" id="SVCA01000002">
    <property type="protein sequence ID" value="MBE6084664.1"/>
    <property type="molecule type" value="Genomic_DNA"/>
</dbReference>
<comment type="caution">
    <text evidence="5">The sequence shown here is derived from an EMBL/GenBank/DDBJ whole genome shotgun (WGS) entry which is preliminary data.</text>
</comment>
<evidence type="ECO:0000313" key="6">
    <source>
        <dbReference type="Proteomes" id="UP000772151"/>
    </source>
</evidence>
<name>A0A927WIK4_SELRU</name>
<keyword evidence="3" id="KW-0732">Signal</keyword>
<dbReference type="InterPro" id="IPR050654">
    <property type="entry name" value="AChE-related_enzymes"/>
</dbReference>
<organism evidence="5 6">
    <name type="scientific">Selenomonas ruminantium</name>
    <dbReference type="NCBI Taxonomy" id="971"/>
    <lineage>
        <taxon>Bacteria</taxon>
        <taxon>Bacillati</taxon>
        <taxon>Bacillota</taxon>
        <taxon>Negativicutes</taxon>
        <taxon>Selenomonadales</taxon>
        <taxon>Selenomonadaceae</taxon>
        <taxon>Selenomonas</taxon>
    </lineage>
</organism>
<evidence type="ECO:0000259" key="4">
    <source>
        <dbReference type="Pfam" id="PF00135"/>
    </source>
</evidence>
<feature type="domain" description="Carboxylesterase type B" evidence="4">
    <location>
        <begin position="63"/>
        <end position="540"/>
    </location>
</feature>
<keyword evidence="2 3" id="KW-0378">Hydrolase</keyword>
<dbReference type="GO" id="GO:0052689">
    <property type="term" value="F:carboxylic ester hydrolase activity"/>
    <property type="evidence" value="ECO:0007669"/>
    <property type="project" value="TreeGrafter"/>
</dbReference>
<reference evidence="5" key="1">
    <citation type="submission" date="2019-04" db="EMBL/GenBank/DDBJ databases">
        <title>Evolution of Biomass-Degrading Anaerobic Consortia Revealed by Metagenomics.</title>
        <authorList>
            <person name="Peng X."/>
        </authorList>
    </citation>
    <scope>NUCLEOTIDE SEQUENCE</scope>
    <source>
        <strain evidence="5">SIG242</strain>
    </source>
</reference>
<dbReference type="Gene3D" id="3.40.50.1820">
    <property type="entry name" value="alpha/beta hydrolase"/>
    <property type="match status" value="1"/>
</dbReference>
<dbReference type="AlphaFoldDB" id="A0A927WIK4"/>
<evidence type="ECO:0000256" key="2">
    <source>
        <dbReference type="ARBA" id="ARBA00022801"/>
    </source>
</evidence>
<feature type="signal peptide" evidence="3">
    <location>
        <begin position="1"/>
        <end position="28"/>
    </location>
</feature>
<accession>A0A927WIK4</accession>
<dbReference type="EC" id="3.1.1.-" evidence="3"/>
<sequence length="568" mass="63651">MKRKFMALAILCVMAFCLALCGSSQAGAAEKTLDELKAEVRAKYGENKRITDGNYDKSLAVKCINGTFVGKNNDGVIAYKGIPFVGRQPVGELRWKAPVDVVPDDGVYEAYYYGKSGPQIEHISEGASLYVQGEDCLYLNVWKADEKSVDGRKNGAAMRNGKKPVMVWIHGGGWFTSGTSDPTYDCHNFVKENPDVIAVSITYRLGFLGFLHLSHLPDGKDYPDAQNLAIMDQMMALKWIHENIASFGGDPDNVTLFGESAGGESVTTLPLVKGSHKYFKRVIAQSGTPVLTRTVEQSIADTNELMDMLGCKTVADLKKVDIKKFIDATATFGMRIGPEKDGKYLPLDPYEAYANGAAKDIDILQGCNKDEMNYFMLVAGGAEPFVEMMNKRLAKNISQLTDGEKSLVESFCKDIKGERYEQLCRLYDQIWFIAPLFRLSENQTKAGGKSYTYYFTVESSVPMVKSAHAVELSTVFNNQNDTQLTGRVFDKTFSKTLRKMWVQFAETGNPSLSAKDSPDGKAYEWPLYDLKNKKMMVFDEFNIHPEKESQRKILDWERTYFLTKYFCM</sequence>
<dbReference type="Pfam" id="PF00135">
    <property type="entry name" value="COesterase"/>
    <property type="match status" value="1"/>
</dbReference>
<dbReference type="SUPFAM" id="SSF53474">
    <property type="entry name" value="alpha/beta-Hydrolases"/>
    <property type="match status" value="1"/>
</dbReference>
<feature type="chain" id="PRO_5038169695" description="Carboxylic ester hydrolase" evidence="3">
    <location>
        <begin position="29"/>
        <end position="568"/>
    </location>
</feature>
<dbReference type="InterPro" id="IPR019826">
    <property type="entry name" value="Carboxylesterase_B_AS"/>
</dbReference>
<protein>
    <recommendedName>
        <fullName evidence="3">Carboxylic ester hydrolase</fullName>
        <ecNumber evidence="3">3.1.1.-</ecNumber>
    </recommendedName>
</protein>
<dbReference type="InterPro" id="IPR002018">
    <property type="entry name" value="CarbesteraseB"/>
</dbReference>
<evidence type="ECO:0000313" key="5">
    <source>
        <dbReference type="EMBL" id="MBE6084664.1"/>
    </source>
</evidence>
<dbReference type="RefSeq" id="WP_303668733.1">
    <property type="nucleotide sequence ID" value="NZ_SVCA01000002.1"/>
</dbReference>
<dbReference type="PANTHER" id="PTHR43918:SF4">
    <property type="entry name" value="CARBOXYLIC ESTER HYDROLASE"/>
    <property type="match status" value="1"/>
</dbReference>
<gene>
    <name evidence="5" type="ORF">E7203_04240</name>
</gene>